<dbReference type="InParanoid" id="F6HNY7"/>
<dbReference type="EMBL" id="FN595999">
    <property type="protein sequence ID" value="CCB56393.1"/>
    <property type="molecule type" value="Genomic_DNA"/>
</dbReference>
<evidence type="ECO:0000313" key="2">
    <source>
        <dbReference type="Proteomes" id="UP000009183"/>
    </source>
</evidence>
<gene>
    <name evidence="1" type="ordered locus">VIT_12s0142g00080</name>
</gene>
<evidence type="ECO:0000313" key="1">
    <source>
        <dbReference type="EMBL" id="CCB56393.1"/>
    </source>
</evidence>
<dbReference type="Proteomes" id="UP000009183">
    <property type="component" value="Chromosome 12"/>
</dbReference>
<sequence length="60" mass="7241">MTLMKKRTKKKITTKKCISMWRTYVIRVTTKLSKEAVMAKLKQRKYSSFIIVVFVKWSMH</sequence>
<reference evidence="2" key="1">
    <citation type="journal article" date="2007" name="Nature">
        <title>The grapevine genome sequence suggests ancestral hexaploidization in major angiosperm phyla.</title>
        <authorList>
            <consortium name="The French-Italian Public Consortium for Grapevine Genome Characterization."/>
            <person name="Jaillon O."/>
            <person name="Aury J.-M."/>
            <person name="Noel B."/>
            <person name="Policriti A."/>
            <person name="Clepet C."/>
            <person name="Casagrande A."/>
            <person name="Choisne N."/>
            <person name="Aubourg S."/>
            <person name="Vitulo N."/>
            <person name="Jubin C."/>
            <person name="Vezzi A."/>
            <person name="Legeai F."/>
            <person name="Hugueney P."/>
            <person name="Dasilva C."/>
            <person name="Horner D."/>
            <person name="Mica E."/>
            <person name="Jublot D."/>
            <person name="Poulain J."/>
            <person name="Bruyere C."/>
            <person name="Billault A."/>
            <person name="Segurens B."/>
            <person name="Gouyvenoux M."/>
            <person name="Ugarte E."/>
            <person name="Cattonaro F."/>
            <person name="Anthouard V."/>
            <person name="Vico V."/>
            <person name="Del Fabbro C."/>
            <person name="Alaux M."/>
            <person name="Di Gaspero G."/>
            <person name="Dumas V."/>
            <person name="Felice N."/>
            <person name="Paillard S."/>
            <person name="Juman I."/>
            <person name="Moroldo M."/>
            <person name="Scalabrin S."/>
            <person name="Canaguier A."/>
            <person name="Le Clainche I."/>
            <person name="Malacrida G."/>
            <person name="Durand E."/>
            <person name="Pesole G."/>
            <person name="Laucou V."/>
            <person name="Chatelet P."/>
            <person name="Merdinoglu D."/>
            <person name="Delledonne M."/>
            <person name="Pezzotti M."/>
            <person name="Lecharny A."/>
            <person name="Scarpelli C."/>
            <person name="Artiguenave F."/>
            <person name="Pe M.E."/>
            <person name="Valle G."/>
            <person name="Morgante M."/>
            <person name="Caboche M."/>
            <person name="Adam-Blondon A.-F."/>
            <person name="Weissenbach J."/>
            <person name="Quetier F."/>
            <person name="Wincker P."/>
        </authorList>
    </citation>
    <scope>NUCLEOTIDE SEQUENCE [LARGE SCALE GENOMIC DNA]</scope>
    <source>
        <strain evidence="2">cv. Pinot noir / PN40024</strain>
    </source>
</reference>
<protein>
    <submittedName>
        <fullName evidence="1">Uncharacterized protein</fullName>
    </submittedName>
</protein>
<proteinExistence type="predicted"/>
<dbReference type="PaxDb" id="29760-VIT_12s0142g00080.t01"/>
<dbReference type="HOGENOM" id="CLU_2946332_0_0_1"/>
<keyword evidence="2" id="KW-1185">Reference proteome</keyword>
<name>F6HNY7_VITVI</name>
<dbReference type="AlphaFoldDB" id="F6HNY7"/>
<organism evidence="1 2">
    <name type="scientific">Vitis vinifera</name>
    <name type="common">Grape</name>
    <dbReference type="NCBI Taxonomy" id="29760"/>
    <lineage>
        <taxon>Eukaryota</taxon>
        <taxon>Viridiplantae</taxon>
        <taxon>Streptophyta</taxon>
        <taxon>Embryophyta</taxon>
        <taxon>Tracheophyta</taxon>
        <taxon>Spermatophyta</taxon>
        <taxon>Magnoliopsida</taxon>
        <taxon>eudicotyledons</taxon>
        <taxon>Gunneridae</taxon>
        <taxon>Pentapetalae</taxon>
        <taxon>rosids</taxon>
        <taxon>Vitales</taxon>
        <taxon>Vitaceae</taxon>
        <taxon>Viteae</taxon>
        <taxon>Vitis</taxon>
    </lineage>
</organism>
<accession>F6HNY7</accession>